<dbReference type="Pfam" id="PF01547">
    <property type="entry name" value="SBP_bac_1"/>
    <property type="match status" value="1"/>
</dbReference>
<dbReference type="OrthoDB" id="9780991at2"/>
<keyword evidence="3" id="KW-0732">Signal</keyword>
<dbReference type="InterPro" id="IPR006059">
    <property type="entry name" value="SBP"/>
</dbReference>
<organism evidence="4 5">
    <name type="scientific">Jiangella aurantiaca</name>
    <dbReference type="NCBI Taxonomy" id="2530373"/>
    <lineage>
        <taxon>Bacteria</taxon>
        <taxon>Bacillati</taxon>
        <taxon>Actinomycetota</taxon>
        <taxon>Actinomycetes</taxon>
        <taxon>Jiangellales</taxon>
        <taxon>Jiangellaceae</taxon>
        <taxon>Jiangella</taxon>
    </lineage>
</organism>
<dbReference type="Proteomes" id="UP000295217">
    <property type="component" value="Unassembled WGS sequence"/>
</dbReference>
<evidence type="ECO:0000256" key="3">
    <source>
        <dbReference type="ARBA" id="ARBA00022729"/>
    </source>
</evidence>
<dbReference type="PANTHER" id="PTHR30061">
    <property type="entry name" value="MALTOSE-BINDING PERIPLASMIC PROTEIN"/>
    <property type="match status" value="1"/>
</dbReference>
<protein>
    <submittedName>
        <fullName evidence="4">Extracellular solute-binding protein</fullName>
    </submittedName>
</protein>
<comment type="caution">
    <text evidence="4">The sequence shown here is derived from an EMBL/GenBank/DDBJ whole genome shotgun (WGS) entry which is preliminary data.</text>
</comment>
<proteinExistence type="inferred from homology"/>
<gene>
    <name evidence="4" type="ORF">E1262_16150</name>
</gene>
<dbReference type="SUPFAM" id="SSF53850">
    <property type="entry name" value="Periplasmic binding protein-like II"/>
    <property type="match status" value="1"/>
</dbReference>
<reference evidence="4 5" key="1">
    <citation type="submission" date="2019-02" db="EMBL/GenBank/DDBJ databases">
        <title>Draft genome sequences of novel Actinobacteria.</title>
        <authorList>
            <person name="Sahin N."/>
            <person name="Ay H."/>
            <person name="Saygin H."/>
        </authorList>
    </citation>
    <scope>NUCLEOTIDE SEQUENCE [LARGE SCALE GENOMIC DNA]</scope>
    <source>
        <strain evidence="4 5">8K307</strain>
    </source>
</reference>
<name>A0A4V2YS10_9ACTN</name>
<accession>A0A4V2YS10</accession>
<comment type="similarity">
    <text evidence="1">Belongs to the bacterial solute-binding protein 1 family.</text>
</comment>
<dbReference type="GO" id="GO:0042956">
    <property type="term" value="P:maltodextrin transmembrane transport"/>
    <property type="evidence" value="ECO:0007669"/>
    <property type="project" value="TreeGrafter"/>
</dbReference>
<dbReference type="AlphaFoldDB" id="A0A4V2YS10"/>
<dbReference type="GO" id="GO:0055052">
    <property type="term" value="C:ATP-binding cassette (ABC) transporter complex, substrate-binding subunit-containing"/>
    <property type="evidence" value="ECO:0007669"/>
    <property type="project" value="TreeGrafter"/>
</dbReference>
<evidence type="ECO:0000256" key="1">
    <source>
        <dbReference type="ARBA" id="ARBA00008520"/>
    </source>
</evidence>
<keyword evidence="5" id="KW-1185">Reference proteome</keyword>
<dbReference type="GO" id="GO:1901982">
    <property type="term" value="F:maltose binding"/>
    <property type="evidence" value="ECO:0007669"/>
    <property type="project" value="TreeGrafter"/>
</dbReference>
<evidence type="ECO:0000256" key="2">
    <source>
        <dbReference type="ARBA" id="ARBA00022448"/>
    </source>
</evidence>
<sequence length="412" mass="42644">MAVGVAALLTVAACGGSDDDTAGGGSAEVTVWMYPVIPDQDASIEFWGQVEADFEAEHEDIDLTIEQQPWEGRDEKIATAIASGQGPDLVLLTPDQTLQYQVTGGLKPVDGAVEEDRDAFLPSALDVVTFEDELYGVPIYHTSTTTAYNMAAFQTAGITEPPTTWEDVLAAAPALAANGVAVMDYSGSPETTLNLTFYPLLWQAGGSVFTEDGSDVAFDGPEGLAALQFLLDLQAQGGLPADAATKTNAVDGGPLTTGAAAMTFAITMPDVEHMRTAVGAENVVVAEPLTGEEQVSFGIPGVLALTSISEDDEAAYEVASYIASPEVNARLNDAAGTFPARTDVDAPTGDDALTALNDALQFARPGEVTPTARQVMAVLSAQLQAALQGSKSPEDALADAAAEARDLIARGG</sequence>
<keyword evidence="2" id="KW-0813">Transport</keyword>
<evidence type="ECO:0000313" key="5">
    <source>
        <dbReference type="Proteomes" id="UP000295217"/>
    </source>
</evidence>
<evidence type="ECO:0000313" key="4">
    <source>
        <dbReference type="EMBL" id="TDD68377.1"/>
    </source>
</evidence>
<dbReference type="PANTHER" id="PTHR30061:SF50">
    <property type="entry name" value="MALTOSE_MALTODEXTRIN-BINDING PERIPLASMIC PROTEIN"/>
    <property type="match status" value="1"/>
</dbReference>
<dbReference type="EMBL" id="SMLB01000021">
    <property type="protein sequence ID" value="TDD68377.1"/>
    <property type="molecule type" value="Genomic_DNA"/>
</dbReference>
<dbReference type="GO" id="GO:0015768">
    <property type="term" value="P:maltose transport"/>
    <property type="evidence" value="ECO:0007669"/>
    <property type="project" value="TreeGrafter"/>
</dbReference>
<dbReference type="Gene3D" id="3.40.190.10">
    <property type="entry name" value="Periplasmic binding protein-like II"/>
    <property type="match status" value="1"/>
</dbReference>